<accession>A0A0A9H0L5</accession>
<name>A0A0A9H0L5_ARUDO</name>
<reference evidence="1" key="2">
    <citation type="journal article" date="2015" name="Data Brief">
        <title>Shoot transcriptome of the giant reed, Arundo donax.</title>
        <authorList>
            <person name="Barrero R.A."/>
            <person name="Guerrero F.D."/>
            <person name="Moolhuijzen P."/>
            <person name="Goolsby J.A."/>
            <person name="Tidwell J."/>
            <person name="Bellgard S.E."/>
            <person name="Bellgard M.I."/>
        </authorList>
    </citation>
    <scope>NUCLEOTIDE SEQUENCE</scope>
    <source>
        <tissue evidence="1">Shoot tissue taken approximately 20 cm above the soil surface</tissue>
    </source>
</reference>
<sequence>MATQERIEFRMMIYVIELG</sequence>
<organism evidence="1">
    <name type="scientific">Arundo donax</name>
    <name type="common">Giant reed</name>
    <name type="synonym">Donax arundinaceus</name>
    <dbReference type="NCBI Taxonomy" id="35708"/>
    <lineage>
        <taxon>Eukaryota</taxon>
        <taxon>Viridiplantae</taxon>
        <taxon>Streptophyta</taxon>
        <taxon>Embryophyta</taxon>
        <taxon>Tracheophyta</taxon>
        <taxon>Spermatophyta</taxon>
        <taxon>Magnoliopsida</taxon>
        <taxon>Liliopsida</taxon>
        <taxon>Poales</taxon>
        <taxon>Poaceae</taxon>
        <taxon>PACMAD clade</taxon>
        <taxon>Arundinoideae</taxon>
        <taxon>Arundineae</taxon>
        <taxon>Arundo</taxon>
    </lineage>
</organism>
<evidence type="ECO:0000313" key="1">
    <source>
        <dbReference type="EMBL" id="JAE26408.1"/>
    </source>
</evidence>
<protein>
    <submittedName>
        <fullName evidence="1">Uncharacterized protein</fullName>
    </submittedName>
</protein>
<proteinExistence type="predicted"/>
<dbReference type="AlphaFoldDB" id="A0A0A9H0L5"/>
<dbReference type="EMBL" id="GBRH01171488">
    <property type="protein sequence ID" value="JAE26408.1"/>
    <property type="molecule type" value="Transcribed_RNA"/>
</dbReference>
<reference evidence="1" key="1">
    <citation type="submission" date="2014-09" db="EMBL/GenBank/DDBJ databases">
        <authorList>
            <person name="Magalhaes I.L.F."/>
            <person name="Oliveira U."/>
            <person name="Santos F.R."/>
            <person name="Vidigal T.H.D.A."/>
            <person name="Brescovit A.D."/>
            <person name="Santos A.J."/>
        </authorList>
    </citation>
    <scope>NUCLEOTIDE SEQUENCE</scope>
    <source>
        <tissue evidence="1">Shoot tissue taken approximately 20 cm above the soil surface</tissue>
    </source>
</reference>